<evidence type="ECO:0000313" key="2">
    <source>
        <dbReference type="Proteomes" id="UP001056035"/>
    </source>
</evidence>
<name>A0ABY5DQV1_9ACTN</name>
<gene>
    <name evidence="1" type="ORF">NBH00_24080</name>
</gene>
<reference evidence="1 2" key="1">
    <citation type="submission" date="2022-06" db="EMBL/GenBank/DDBJ databases">
        <title>Paraconexibacter antarcticus.</title>
        <authorList>
            <person name="Kim C.S."/>
        </authorList>
    </citation>
    <scope>NUCLEOTIDE SEQUENCE [LARGE SCALE GENOMIC DNA]</scope>
    <source>
        <strain evidence="1 2">02-257</strain>
    </source>
</reference>
<accession>A0ABY5DQV1</accession>
<keyword evidence="2" id="KW-1185">Reference proteome</keyword>
<evidence type="ECO:0000313" key="1">
    <source>
        <dbReference type="EMBL" id="UTI64403.1"/>
    </source>
</evidence>
<sequence length="176" mass="18495">MPDVPGPTAPLLVTERGTVLAFTFADLMRFHGPGAPGGVAHAFKVLERGLPLLGGGGAPPERRELTVATAFGGPGARDGIELVTRAVSDGRFVVDPALRRPGLGPERERFVFRLACGGRAVELVLREGFVTPEFAALAFAPERDAGQDARLEVLKPQLAARLMGAAAEDVYDATVL</sequence>
<dbReference type="EMBL" id="CP098502">
    <property type="protein sequence ID" value="UTI64403.1"/>
    <property type="molecule type" value="Genomic_DNA"/>
</dbReference>
<dbReference type="RefSeq" id="WP_254571107.1">
    <property type="nucleotide sequence ID" value="NZ_CP098502.1"/>
</dbReference>
<proteinExistence type="predicted"/>
<organism evidence="1 2">
    <name type="scientific">Paraconexibacter antarcticus</name>
    <dbReference type="NCBI Taxonomy" id="2949664"/>
    <lineage>
        <taxon>Bacteria</taxon>
        <taxon>Bacillati</taxon>
        <taxon>Actinomycetota</taxon>
        <taxon>Thermoleophilia</taxon>
        <taxon>Solirubrobacterales</taxon>
        <taxon>Paraconexibacteraceae</taxon>
        <taxon>Paraconexibacter</taxon>
    </lineage>
</organism>
<dbReference type="Proteomes" id="UP001056035">
    <property type="component" value="Chromosome"/>
</dbReference>
<protein>
    <submittedName>
        <fullName evidence="1">Uncharacterized protein</fullName>
    </submittedName>
</protein>